<dbReference type="Pfam" id="PF07683">
    <property type="entry name" value="CobW_C"/>
    <property type="match status" value="1"/>
</dbReference>
<dbReference type="EMBL" id="JACKTY010000051">
    <property type="protein sequence ID" value="MCV7230521.1"/>
    <property type="molecule type" value="Genomic_DNA"/>
</dbReference>
<evidence type="ECO:0000256" key="1">
    <source>
        <dbReference type="SAM" id="MobiDB-lite"/>
    </source>
</evidence>
<dbReference type="NCBIfam" id="NF047431">
    <property type="entry name" value="hiber_recruit"/>
    <property type="match status" value="1"/>
</dbReference>
<accession>A0ABT3CMP8</accession>
<feature type="domain" description="CobW C-terminal" evidence="2">
    <location>
        <begin position="235"/>
        <end position="351"/>
    </location>
</feature>
<gene>
    <name evidence="3" type="ORF">H7J73_31395</name>
</gene>
<dbReference type="InterPro" id="IPR027417">
    <property type="entry name" value="P-loop_NTPase"/>
</dbReference>
<dbReference type="PANTHER" id="PTHR43603">
    <property type="entry name" value="COBW DOMAIN-CONTAINING PROTEIN DDB_G0274527"/>
    <property type="match status" value="1"/>
</dbReference>
<comment type="caution">
    <text evidence="3">The sequence shown here is derived from an EMBL/GenBank/DDBJ whole genome shotgun (WGS) entry which is preliminary data.</text>
</comment>
<evidence type="ECO:0000313" key="3">
    <source>
        <dbReference type="EMBL" id="MCV7230521.1"/>
    </source>
</evidence>
<dbReference type="Pfam" id="PF02492">
    <property type="entry name" value="cobW"/>
    <property type="match status" value="1"/>
</dbReference>
<dbReference type="InterPro" id="IPR003495">
    <property type="entry name" value="CobW/HypB/UreG_nucleotide-bd"/>
</dbReference>
<evidence type="ECO:0000313" key="4">
    <source>
        <dbReference type="Proteomes" id="UP001526201"/>
    </source>
</evidence>
<keyword evidence="4" id="KW-1185">Reference proteome</keyword>
<evidence type="ECO:0000259" key="2">
    <source>
        <dbReference type="SMART" id="SM00833"/>
    </source>
</evidence>
<reference evidence="3 4" key="1">
    <citation type="journal article" date="2022" name="BMC Genomics">
        <title>Comparative genome analysis of mycobacteria focusing on tRNA and non-coding RNA.</title>
        <authorList>
            <person name="Behra P.R.K."/>
            <person name="Pettersson B.M.F."/>
            <person name="Ramesh M."/>
            <person name="Das S."/>
            <person name="Dasgupta S."/>
            <person name="Kirsebom L.A."/>
        </authorList>
    </citation>
    <scope>NUCLEOTIDE SEQUENCE [LARGE SCALE GENOMIC DNA]</scope>
    <source>
        <strain evidence="3 4">DSM 44078</strain>
    </source>
</reference>
<dbReference type="RefSeq" id="WP_264071812.1">
    <property type="nucleotide sequence ID" value="NZ_JACKTY010000051.1"/>
</dbReference>
<dbReference type="PANTHER" id="PTHR43603:SF1">
    <property type="entry name" value="ZINC-REGULATED GTPASE METALLOPROTEIN ACTIVATOR 1"/>
    <property type="match status" value="1"/>
</dbReference>
<protein>
    <submittedName>
        <fullName evidence="3">GTP-binding protein</fullName>
    </submittedName>
</protein>
<organism evidence="3 4">
    <name type="scientific">Mycolicibacterium komossense</name>
    <dbReference type="NCBI Taxonomy" id="1779"/>
    <lineage>
        <taxon>Bacteria</taxon>
        <taxon>Bacillati</taxon>
        <taxon>Actinomycetota</taxon>
        <taxon>Actinomycetes</taxon>
        <taxon>Mycobacteriales</taxon>
        <taxon>Mycobacteriaceae</taxon>
        <taxon>Mycolicibacterium</taxon>
    </lineage>
</organism>
<dbReference type="Gene3D" id="3.40.50.300">
    <property type="entry name" value="P-loop containing nucleotide triphosphate hydrolases"/>
    <property type="match status" value="1"/>
</dbReference>
<dbReference type="SUPFAM" id="SSF90002">
    <property type="entry name" value="Hypothetical protein YjiA, C-terminal domain"/>
    <property type="match status" value="1"/>
</dbReference>
<sequence>MRTPVLLVTGQGNSDAVAGTLMEKPGTLLVAHRFDGQVVRRTVGHLRDGELHTSEFPLELAHGCVSCTIRNDLLVLLRRLHRRDDVDRLVVHLGPWLEPEPVCWAINHVAVRVGPGYLDGPAARDVAIEAVLNCVDATGWAANAVGDAELRDGRTVAQVLVGQAEFADVQVLTAPEPTTLAVLRRLAPRARITVGPERVEMALRHVEPESRRGRDGNPHEPLLAGEPPLSADGEVSLVEFAADRPFHPARLHTALDLLLDGVVRTRGRAWLANRPTDIMWIESAGGGLRVGNAGTWLAAMESSQVVGVDPQRQALAALRWDDEFGDRHTSMTVLACGAVPADIVEALPGALLTDSELADRATWSRYADPFGDWHEDPCDELTDRVADTAAPGYGEGDER</sequence>
<dbReference type="InterPro" id="IPR011629">
    <property type="entry name" value="CobW-like_C"/>
</dbReference>
<dbReference type="InterPro" id="IPR051927">
    <property type="entry name" value="Zn_Chap_cDPG_Synth"/>
</dbReference>
<dbReference type="SMART" id="SM00833">
    <property type="entry name" value="CobW_C"/>
    <property type="match status" value="1"/>
</dbReference>
<name>A0ABT3CMP8_9MYCO</name>
<feature type="region of interest" description="Disordered" evidence="1">
    <location>
        <begin position="206"/>
        <end position="228"/>
    </location>
</feature>
<proteinExistence type="predicted"/>
<dbReference type="Proteomes" id="UP001526201">
    <property type="component" value="Unassembled WGS sequence"/>
</dbReference>
<feature type="compositionally biased region" description="Basic and acidic residues" evidence="1">
    <location>
        <begin position="206"/>
        <end position="218"/>
    </location>
</feature>